<feature type="domain" description="Teneurin-like YD-shell" evidence="3">
    <location>
        <begin position="134"/>
        <end position="269"/>
    </location>
</feature>
<evidence type="ECO:0000256" key="1">
    <source>
        <dbReference type="ARBA" id="ARBA00022737"/>
    </source>
</evidence>
<gene>
    <name evidence="4" type="ORF">DRF65_27785</name>
</gene>
<proteinExistence type="predicted"/>
<evidence type="ECO:0000259" key="3">
    <source>
        <dbReference type="Pfam" id="PF25023"/>
    </source>
</evidence>
<reference evidence="5" key="1">
    <citation type="submission" date="2018-06" db="EMBL/GenBank/DDBJ databases">
        <authorList>
            <person name="Lum Nde A."/>
            <person name="Hugo C."/>
        </authorList>
    </citation>
    <scope>NUCLEOTIDE SEQUENCE [LARGE SCALE GENOMIC DNA]</scope>
    <source>
        <strain evidence="5">1_F178</strain>
    </source>
</reference>
<organism evidence="4 5">
    <name type="scientific">Chryseobacterium pennae</name>
    <dbReference type="NCBI Taxonomy" id="2258962"/>
    <lineage>
        <taxon>Bacteria</taxon>
        <taxon>Pseudomonadati</taxon>
        <taxon>Bacteroidota</taxon>
        <taxon>Flavobacteriia</taxon>
        <taxon>Flavobacteriales</taxon>
        <taxon>Weeksellaceae</taxon>
        <taxon>Chryseobacterium group</taxon>
        <taxon>Chryseobacterium</taxon>
    </lineage>
</organism>
<dbReference type="InterPro" id="IPR056823">
    <property type="entry name" value="TEN-like_YD-shell"/>
</dbReference>
<protein>
    <recommendedName>
        <fullName evidence="3">Teneurin-like YD-shell domain-containing protein</fullName>
    </recommendedName>
</protein>
<dbReference type="AlphaFoldDB" id="A0A3D9BZV4"/>
<dbReference type="Proteomes" id="UP000256686">
    <property type="component" value="Unassembled WGS sequence"/>
</dbReference>
<dbReference type="RefSeq" id="WP_115973956.1">
    <property type="nucleotide sequence ID" value="NZ_QNVT01000051.1"/>
</dbReference>
<comment type="caution">
    <text evidence="4">The sequence shown here is derived from an EMBL/GenBank/DDBJ whole genome shotgun (WGS) entry which is preliminary data.</text>
</comment>
<sequence>MNISKSKNIRLIGLVLICCAPGIACHSNNPKIEENNKVAEVFNNTELYPNQKTAYIKKENVVLFYSPTSDHKQYLETNLKTRTLTIQEPDLLNLTGLLKINNFRYIFPKKYTDHYLFPLGTVGTGGGDFATLIEVNELGLIKTIERNFPEGKDKYLYQYNKYGQLLKLIEDKLLDKVVLENRYDEKARLIFQKKNDESYESERNLVYSKNNQIQKETIWQKEVAPNGNVIKDDIKTFLYAYNNQGQLIKKYTPNRNDVIEYTYNSEHQLTGILEYSGTISTDDPQKIVNHFVKKTYAYLEDEVIEEVTNEYNIVNSSVLMNGKWTTISIEEQKKQAWENLKNQSAIPLQSTEIKYSYQPAEINIIINKYHIYTNYNGKKGPTRQLVDSDSIKYRPDHTGRIIKKETYNHDTKEMEVQKLFY</sequence>
<feature type="chain" id="PRO_5017806079" description="Teneurin-like YD-shell domain-containing protein" evidence="2">
    <location>
        <begin position="27"/>
        <end position="421"/>
    </location>
</feature>
<feature type="signal peptide" evidence="2">
    <location>
        <begin position="1"/>
        <end position="26"/>
    </location>
</feature>
<evidence type="ECO:0000256" key="2">
    <source>
        <dbReference type="SAM" id="SignalP"/>
    </source>
</evidence>
<keyword evidence="5" id="KW-1185">Reference proteome</keyword>
<name>A0A3D9BZV4_9FLAO</name>
<evidence type="ECO:0000313" key="5">
    <source>
        <dbReference type="Proteomes" id="UP000256686"/>
    </source>
</evidence>
<evidence type="ECO:0000313" key="4">
    <source>
        <dbReference type="EMBL" id="REC59110.1"/>
    </source>
</evidence>
<accession>A0A3D9BZV4</accession>
<dbReference type="EMBL" id="QNVT01000051">
    <property type="protein sequence ID" value="REC59110.1"/>
    <property type="molecule type" value="Genomic_DNA"/>
</dbReference>
<dbReference type="Pfam" id="PF25023">
    <property type="entry name" value="TEN_YD-shell"/>
    <property type="match status" value="1"/>
</dbReference>
<keyword evidence="2" id="KW-0732">Signal</keyword>
<keyword evidence="1" id="KW-0677">Repeat</keyword>